<evidence type="ECO:0000256" key="1">
    <source>
        <dbReference type="ARBA" id="ARBA00004236"/>
    </source>
</evidence>
<evidence type="ECO:0000313" key="12">
    <source>
        <dbReference type="Proteomes" id="UP001550853"/>
    </source>
</evidence>
<feature type="domain" description="Pycsar effector protein" evidence="10">
    <location>
        <begin position="100"/>
        <end position="251"/>
    </location>
</feature>
<reference evidence="11 12" key="1">
    <citation type="submission" date="2024-06" db="EMBL/GenBank/DDBJ databases">
        <title>The Natural Products Discovery Center: Release of the First 8490 Sequenced Strains for Exploring Actinobacteria Biosynthetic Diversity.</title>
        <authorList>
            <person name="Kalkreuter E."/>
            <person name="Kautsar S.A."/>
            <person name="Yang D."/>
            <person name="Bader C.D."/>
            <person name="Teijaro C.N."/>
            <person name="Fluegel L."/>
            <person name="Davis C.M."/>
            <person name="Simpson J.R."/>
            <person name="Lauterbach L."/>
            <person name="Steele A.D."/>
            <person name="Gui C."/>
            <person name="Meng S."/>
            <person name="Li G."/>
            <person name="Viehrig K."/>
            <person name="Ye F."/>
            <person name="Su P."/>
            <person name="Kiefer A.F."/>
            <person name="Nichols A."/>
            <person name="Cepeda A.J."/>
            <person name="Yan W."/>
            <person name="Fan B."/>
            <person name="Jiang Y."/>
            <person name="Adhikari A."/>
            <person name="Zheng C.-J."/>
            <person name="Schuster L."/>
            <person name="Cowan T.M."/>
            <person name="Smanski M.J."/>
            <person name="Chevrette M.G."/>
            <person name="De Carvalho L.P.S."/>
            <person name="Shen B."/>
        </authorList>
    </citation>
    <scope>NUCLEOTIDE SEQUENCE [LARGE SCALE GENOMIC DNA]</scope>
    <source>
        <strain evidence="11 12">NPDC033039</strain>
    </source>
</reference>
<feature type="region of interest" description="Disordered" evidence="8">
    <location>
        <begin position="1"/>
        <end position="84"/>
    </location>
</feature>
<keyword evidence="3 9" id="KW-0812">Transmembrane</keyword>
<evidence type="ECO:0000256" key="7">
    <source>
        <dbReference type="ARBA" id="ARBA00023136"/>
    </source>
</evidence>
<feature type="transmembrane region" description="Helical" evidence="9">
    <location>
        <begin position="154"/>
        <end position="173"/>
    </location>
</feature>
<keyword evidence="5 9" id="KW-1133">Transmembrane helix</keyword>
<evidence type="ECO:0000256" key="5">
    <source>
        <dbReference type="ARBA" id="ARBA00022989"/>
    </source>
</evidence>
<organism evidence="11 12">
    <name type="scientific">Streptomyces catenulae</name>
    <dbReference type="NCBI Taxonomy" id="66875"/>
    <lineage>
        <taxon>Bacteria</taxon>
        <taxon>Bacillati</taxon>
        <taxon>Actinomycetota</taxon>
        <taxon>Actinomycetes</taxon>
        <taxon>Kitasatosporales</taxon>
        <taxon>Streptomycetaceae</taxon>
        <taxon>Streptomyces</taxon>
    </lineage>
</organism>
<comment type="caution">
    <text evidence="11">The sequence shown here is derived from an EMBL/GenBank/DDBJ whole genome shotgun (WGS) entry which is preliminary data.</text>
</comment>
<evidence type="ECO:0000256" key="9">
    <source>
        <dbReference type="SAM" id="Phobius"/>
    </source>
</evidence>
<feature type="compositionally biased region" description="Basic residues" evidence="8">
    <location>
        <begin position="52"/>
        <end position="62"/>
    </location>
</feature>
<keyword evidence="4" id="KW-0547">Nucleotide-binding</keyword>
<keyword evidence="2" id="KW-1003">Cell membrane</keyword>
<dbReference type="Pfam" id="PF18967">
    <property type="entry name" value="PycTM"/>
    <property type="match status" value="1"/>
</dbReference>
<evidence type="ECO:0000259" key="10">
    <source>
        <dbReference type="Pfam" id="PF18967"/>
    </source>
</evidence>
<evidence type="ECO:0000256" key="8">
    <source>
        <dbReference type="SAM" id="MobiDB-lite"/>
    </source>
</evidence>
<comment type="subcellular location">
    <subcellularLocation>
        <location evidence="1">Cell membrane</location>
    </subcellularLocation>
</comment>
<sequence length="255" mass="26539">MARRGGREDVVRAVPGTRSGGYGRGAGRGRRATLRVAAARPSPTRSPAGRPAVRRPGARRVRTGATTGARRAGSYGTLSYGHRPHRARPRAADIAAATDHLLAANTTELTRADTKAAVLLGFLGAVLGVFVTVTRGVPSVPAGAGAGAGGAVGWWSAVGTALLAVGCFVGALAPRRRKGRADGDAGPGYFEQVAALRGERLGRAVARSLRDPVAPRLAALRRTSEIVRVKYRWIETGSVLLLVALPQLVAVLRPW</sequence>
<evidence type="ECO:0000256" key="6">
    <source>
        <dbReference type="ARBA" id="ARBA00023118"/>
    </source>
</evidence>
<evidence type="ECO:0000256" key="4">
    <source>
        <dbReference type="ARBA" id="ARBA00022741"/>
    </source>
</evidence>
<dbReference type="EMBL" id="JBEZVI010000013">
    <property type="protein sequence ID" value="MEU3711844.1"/>
    <property type="molecule type" value="Genomic_DNA"/>
</dbReference>
<keyword evidence="6" id="KW-0051">Antiviral defense</keyword>
<keyword evidence="12" id="KW-1185">Reference proteome</keyword>
<gene>
    <name evidence="11" type="ORF">AB0E61_17305</name>
</gene>
<protein>
    <submittedName>
        <fullName evidence="11">Pycsar system effector family protein</fullName>
    </submittedName>
</protein>
<feature type="compositionally biased region" description="Low complexity" evidence="8">
    <location>
        <begin position="63"/>
        <end position="73"/>
    </location>
</feature>
<evidence type="ECO:0000313" key="11">
    <source>
        <dbReference type="EMBL" id="MEU3711844.1"/>
    </source>
</evidence>
<dbReference type="RefSeq" id="WP_342667929.1">
    <property type="nucleotide sequence ID" value="NZ_JBEZVI010000013.1"/>
</dbReference>
<dbReference type="Proteomes" id="UP001550853">
    <property type="component" value="Unassembled WGS sequence"/>
</dbReference>
<feature type="compositionally biased region" description="Low complexity" evidence="8">
    <location>
        <begin position="34"/>
        <end position="51"/>
    </location>
</feature>
<feature type="transmembrane region" description="Helical" evidence="9">
    <location>
        <begin position="116"/>
        <end position="134"/>
    </location>
</feature>
<evidence type="ECO:0000256" key="2">
    <source>
        <dbReference type="ARBA" id="ARBA00022475"/>
    </source>
</evidence>
<evidence type="ECO:0000256" key="3">
    <source>
        <dbReference type="ARBA" id="ARBA00022692"/>
    </source>
</evidence>
<proteinExistence type="predicted"/>
<dbReference type="InterPro" id="IPR043760">
    <property type="entry name" value="PycTM_dom"/>
</dbReference>
<feature type="compositionally biased region" description="Basic and acidic residues" evidence="8">
    <location>
        <begin position="1"/>
        <end position="11"/>
    </location>
</feature>
<name>A0ABV2Z1Z6_9ACTN</name>
<keyword evidence="7 9" id="KW-0472">Membrane</keyword>
<accession>A0ABV2Z1Z6</accession>